<name>A0A9I9EEX9_CUCME</name>
<keyword evidence="1" id="KW-0032">Aminotransferase</keyword>
<keyword evidence="2" id="KW-0808">Transferase</keyword>
<dbReference type="PANTHER" id="PTHR42684">
    <property type="entry name" value="ADENOSYLMETHIONINE-8-AMINO-7-OXONONANOATE AMINOTRANSFERASE"/>
    <property type="match status" value="1"/>
</dbReference>
<dbReference type="GO" id="GO:0004015">
    <property type="term" value="F:adenosylmethionine-8-amino-7-oxononanoate transaminase activity"/>
    <property type="evidence" value="ECO:0007669"/>
    <property type="project" value="TreeGrafter"/>
</dbReference>
<dbReference type="PANTHER" id="PTHR42684:SF3">
    <property type="entry name" value="ADENOSYLMETHIONINE-8-AMINO-7-OXONONANOATE AMINOTRANSFERASE"/>
    <property type="match status" value="1"/>
</dbReference>
<dbReference type="Gene3D" id="3.90.1150.10">
    <property type="entry name" value="Aspartate Aminotransferase, domain 1"/>
    <property type="match status" value="1"/>
</dbReference>
<proteinExistence type="predicted"/>
<dbReference type="Gramene" id="MELO3C032808.2.1">
    <property type="protein sequence ID" value="MELO3C032808.2.1"/>
    <property type="gene ID" value="MELO3C032808.2"/>
</dbReference>
<dbReference type="InterPro" id="IPR015422">
    <property type="entry name" value="PyrdxlP-dep_Trfase_small"/>
</dbReference>
<sequence length="354" mass="39863">MMIQAVVKKYDILFIADEIRGTGLILGTEFVDNKSPNDPFPPEWGVGAYFGAECQKNGMLVRVSGDTIMMSPPFIISPQEVDELISIYGKALKATEERVKELKAQRWSPKVILKVGSQKVLVSWSWMLKLVVGVDVEDGHRGGRQSVSTRVVVVGLVSKMVVGDDCWSRPLEVSVREDPGWRLSLKLVVGSNRILEEGIKRKGSQAHRRERGDRVRIKNEMLNLHARYSILVLETYPKIEASSLQYRFAEKEKGRKIGWIAGKEGSNAGDCCSCSHHFLSHKLFKASTDYNLEDGNASNVENQRVERMKLERQSSRAKMKGCGKRKIMSVSLIDLLLKGWFKPSRDLILPYPNS</sequence>
<evidence type="ECO:0000313" key="3">
    <source>
        <dbReference type="EnsemblPlants" id="MELO3C032808.2.1"/>
    </source>
</evidence>
<dbReference type="GO" id="GO:0009448">
    <property type="term" value="P:gamma-aminobutyric acid metabolic process"/>
    <property type="evidence" value="ECO:0007669"/>
    <property type="project" value="TreeGrafter"/>
</dbReference>
<dbReference type="InterPro" id="IPR015424">
    <property type="entry name" value="PyrdxlP-dep_Trfase"/>
</dbReference>
<protein>
    <submittedName>
        <fullName evidence="3">Uncharacterized protein</fullName>
    </submittedName>
</protein>
<reference evidence="3" key="1">
    <citation type="submission" date="2023-03" db="UniProtKB">
        <authorList>
            <consortium name="EnsemblPlants"/>
        </authorList>
    </citation>
    <scope>IDENTIFICATION</scope>
</reference>
<organism evidence="3">
    <name type="scientific">Cucumis melo</name>
    <name type="common">Muskmelon</name>
    <dbReference type="NCBI Taxonomy" id="3656"/>
    <lineage>
        <taxon>Eukaryota</taxon>
        <taxon>Viridiplantae</taxon>
        <taxon>Streptophyta</taxon>
        <taxon>Embryophyta</taxon>
        <taxon>Tracheophyta</taxon>
        <taxon>Spermatophyta</taxon>
        <taxon>Magnoliopsida</taxon>
        <taxon>eudicotyledons</taxon>
        <taxon>Gunneridae</taxon>
        <taxon>Pentapetalae</taxon>
        <taxon>rosids</taxon>
        <taxon>fabids</taxon>
        <taxon>Cucurbitales</taxon>
        <taxon>Cucurbitaceae</taxon>
        <taxon>Benincaseae</taxon>
        <taxon>Cucumis</taxon>
    </lineage>
</organism>
<dbReference type="AlphaFoldDB" id="A0A9I9EEX9"/>
<accession>A0A9I9EEX9</accession>
<dbReference type="EnsemblPlants" id="MELO3C032808.2.1">
    <property type="protein sequence ID" value="MELO3C032808.2.1"/>
    <property type="gene ID" value="MELO3C032808.2"/>
</dbReference>
<dbReference type="GO" id="GO:0009102">
    <property type="term" value="P:biotin biosynthetic process"/>
    <property type="evidence" value="ECO:0007669"/>
    <property type="project" value="TreeGrafter"/>
</dbReference>
<evidence type="ECO:0000256" key="2">
    <source>
        <dbReference type="ARBA" id="ARBA00022679"/>
    </source>
</evidence>
<dbReference type="SUPFAM" id="SSF53383">
    <property type="entry name" value="PLP-dependent transferases"/>
    <property type="match status" value="1"/>
</dbReference>
<evidence type="ECO:0000256" key="1">
    <source>
        <dbReference type="ARBA" id="ARBA00022576"/>
    </source>
</evidence>